<keyword evidence="7" id="KW-0315">Glutamine amidotransferase</keyword>
<evidence type="ECO:0000256" key="6">
    <source>
        <dbReference type="ARBA" id="ARBA00022840"/>
    </source>
</evidence>
<feature type="domain" description="Glutamine amidotransferase" evidence="10">
    <location>
        <begin position="13"/>
        <end position="64"/>
    </location>
</feature>
<dbReference type="Pfam" id="PF00117">
    <property type="entry name" value="GATase"/>
    <property type="match status" value="1"/>
</dbReference>
<evidence type="ECO:0000256" key="7">
    <source>
        <dbReference type="ARBA" id="ARBA00022962"/>
    </source>
</evidence>
<dbReference type="Gene3D" id="3.40.50.880">
    <property type="match status" value="1"/>
</dbReference>
<protein>
    <recommendedName>
        <fullName evidence="3">CTP synthase (glutamine hydrolyzing)</fullName>
        <ecNumber evidence="3">6.3.4.2</ecNumber>
    </recommendedName>
</protein>
<dbReference type="InterPro" id="IPR004468">
    <property type="entry name" value="CTP_synthase"/>
</dbReference>
<dbReference type="InterPro" id="IPR029062">
    <property type="entry name" value="Class_I_gatase-like"/>
</dbReference>
<comment type="caution">
    <text evidence="11">The sequence shown here is derived from an EMBL/GenBank/DDBJ whole genome shotgun (WGS) entry which is preliminary data.</text>
</comment>
<dbReference type="GO" id="GO:0044210">
    <property type="term" value="P:'de novo' CTP biosynthetic process"/>
    <property type="evidence" value="ECO:0007669"/>
    <property type="project" value="UniProtKB-UniPathway"/>
</dbReference>
<dbReference type="GO" id="GO:0019856">
    <property type="term" value="P:pyrimidine nucleobase biosynthetic process"/>
    <property type="evidence" value="ECO:0007669"/>
    <property type="project" value="TreeGrafter"/>
</dbReference>
<dbReference type="PROSITE" id="PS51273">
    <property type="entry name" value="GATASE_TYPE_1"/>
    <property type="match status" value="1"/>
</dbReference>
<dbReference type="GO" id="GO:0042802">
    <property type="term" value="F:identical protein binding"/>
    <property type="evidence" value="ECO:0007669"/>
    <property type="project" value="TreeGrafter"/>
</dbReference>
<organism evidence="11 12">
    <name type="scientific">Trifolium medium</name>
    <dbReference type="NCBI Taxonomy" id="97028"/>
    <lineage>
        <taxon>Eukaryota</taxon>
        <taxon>Viridiplantae</taxon>
        <taxon>Streptophyta</taxon>
        <taxon>Embryophyta</taxon>
        <taxon>Tracheophyta</taxon>
        <taxon>Spermatophyta</taxon>
        <taxon>Magnoliopsida</taxon>
        <taxon>eudicotyledons</taxon>
        <taxon>Gunneridae</taxon>
        <taxon>Pentapetalae</taxon>
        <taxon>rosids</taxon>
        <taxon>fabids</taxon>
        <taxon>Fabales</taxon>
        <taxon>Fabaceae</taxon>
        <taxon>Papilionoideae</taxon>
        <taxon>50 kb inversion clade</taxon>
        <taxon>NPAAA clade</taxon>
        <taxon>Hologalegina</taxon>
        <taxon>IRL clade</taxon>
        <taxon>Trifolieae</taxon>
        <taxon>Trifolium</taxon>
    </lineage>
</organism>
<evidence type="ECO:0000313" key="12">
    <source>
        <dbReference type="Proteomes" id="UP000265520"/>
    </source>
</evidence>
<evidence type="ECO:0000256" key="4">
    <source>
        <dbReference type="ARBA" id="ARBA00022598"/>
    </source>
</evidence>
<keyword evidence="5" id="KW-0547">Nucleotide-binding</keyword>
<dbReference type="PANTHER" id="PTHR11550:SF34">
    <property type="entry name" value="CTP SYNTHASE"/>
    <property type="match status" value="1"/>
</dbReference>
<proteinExistence type="inferred from homology"/>
<comment type="catalytic activity">
    <reaction evidence="9">
        <text>UTP + L-glutamine + ATP + H2O = CTP + L-glutamate + ADP + phosphate + 2 H(+)</text>
        <dbReference type="Rhea" id="RHEA:26426"/>
        <dbReference type="ChEBI" id="CHEBI:15377"/>
        <dbReference type="ChEBI" id="CHEBI:15378"/>
        <dbReference type="ChEBI" id="CHEBI:29985"/>
        <dbReference type="ChEBI" id="CHEBI:30616"/>
        <dbReference type="ChEBI" id="CHEBI:37563"/>
        <dbReference type="ChEBI" id="CHEBI:43474"/>
        <dbReference type="ChEBI" id="CHEBI:46398"/>
        <dbReference type="ChEBI" id="CHEBI:58359"/>
        <dbReference type="ChEBI" id="CHEBI:456216"/>
        <dbReference type="EC" id="6.3.4.2"/>
    </reaction>
</comment>
<accession>A0A392Q526</accession>
<dbReference type="Proteomes" id="UP000265520">
    <property type="component" value="Unassembled WGS sequence"/>
</dbReference>
<dbReference type="PANTHER" id="PTHR11550">
    <property type="entry name" value="CTP SYNTHASE"/>
    <property type="match status" value="1"/>
</dbReference>
<dbReference type="EC" id="6.3.4.2" evidence="3"/>
<name>A0A392Q526_9FABA</name>
<evidence type="ECO:0000259" key="10">
    <source>
        <dbReference type="Pfam" id="PF00117"/>
    </source>
</evidence>
<keyword evidence="12" id="KW-1185">Reference proteome</keyword>
<dbReference type="InterPro" id="IPR017926">
    <property type="entry name" value="GATASE"/>
</dbReference>
<evidence type="ECO:0000256" key="2">
    <source>
        <dbReference type="ARBA" id="ARBA00007533"/>
    </source>
</evidence>
<comment type="similarity">
    <text evidence="2">Belongs to the CTP synthase family.</text>
</comment>
<dbReference type="EMBL" id="LXQA010113813">
    <property type="protein sequence ID" value="MCI19224.1"/>
    <property type="molecule type" value="Genomic_DNA"/>
</dbReference>
<keyword evidence="6" id="KW-0067">ATP-binding</keyword>
<dbReference type="UniPathway" id="UPA00159">
    <property type="reaction ID" value="UER00277"/>
</dbReference>
<dbReference type="GO" id="GO:0005524">
    <property type="term" value="F:ATP binding"/>
    <property type="evidence" value="ECO:0007669"/>
    <property type="project" value="UniProtKB-KW"/>
</dbReference>
<evidence type="ECO:0000256" key="3">
    <source>
        <dbReference type="ARBA" id="ARBA00012291"/>
    </source>
</evidence>
<sequence>MISSYMQVNPDLVTRLEKSGLSFTGKDETGQRMEIVEIPNHPYFIGVQFHPEFKSRPGSPSPVFL</sequence>
<keyword evidence="4" id="KW-0436">Ligase</keyword>
<comment type="pathway">
    <text evidence="1">Pyrimidine metabolism; CTP biosynthesis via de novo pathway; CTP from UDP: step 2/2.</text>
</comment>
<feature type="non-terminal residue" evidence="11">
    <location>
        <position position="65"/>
    </location>
</feature>
<keyword evidence="8" id="KW-0665">Pyrimidine biosynthesis</keyword>
<evidence type="ECO:0000313" key="11">
    <source>
        <dbReference type="EMBL" id="MCI19224.1"/>
    </source>
</evidence>
<reference evidence="11 12" key="1">
    <citation type="journal article" date="2018" name="Front. Plant Sci.">
        <title>Red Clover (Trifolium pratense) and Zigzag Clover (T. medium) - A Picture of Genomic Similarities and Differences.</title>
        <authorList>
            <person name="Dluhosova J."/>
            <person name="Istvanek J."/>
            <person name="Nedelnik J."/>
            <person name="Repkova J."/>
        </authorList>
    </citation>
    <scope>NUCLEOTIDE SEQUENCE [LARGE SCALE GENOMIC DNA]</scope>
    <source>
        <strain evidence="12">cv. 10/8</strain>
        <tissue evidence="11">Leaf</tissue>
    </source>
</reference>
<evidence type="ECO:0000256" key="9">
    <source>
        <dbReference type="ARBA" id="ARBA00047781"/>
    </source>
</evidence>
<evidence type="ECO:0000256" key="5">
    <source>
        <dbReference type="ARBA" id="ARBA00022741"/>
    </source>
</evidence>
<dbReference type="GO" id="GO:0003883">
    <property type="term" value="F:CTP synthase activity"/>
    <property type="evidence" value="ECO:0007669"/>
    <property type="project" value="UniProtKB-EC"/>
</dbReference>
<evidence type="ECO:0000256" key="8">
    <source>
        <dbReference type="ARBA" id="ARBA00022975"/>
    </source>
</evidence>
<evidence type="ECO:0000256" key="1">
    <source>
        <dbReference type="ARBA" id="ARBA00005171"/>
    </source>
</evidence>
<dbReference type="AlphaFoldDB" id="A0A392Q526"/>
<dbReference type="SUPFAM" id="SSF52317">
    <property type="entry name" value="Class I glutamine amidotransferase-like"/>
    <property type="match status" value="1"/>
</dbReference>